<proteinExistence type="predicted"/>
<keyword evidence="2" id="KW-1003">Cell membrane</keyword>
<accession>A0A7Z0WGL1</accession>
<dbReference type="PANTHER" id="PTHR30287:SF2">
    <property type="entry name" value="BLL1001 PROTEIN"/>
    <property type="match status" value="1"/>
</dbReference>
<evidence type="ECO:0000313" key="8">
    <source>
        <dbReference type="EMBL" id="OLF06102.1"/>
    </source>
</evidence>
<organism evidence="8 9">
    <name type="scientific">Actinophytocola xinjiangensis</name>
    <dbReference type="NCBI Taxonomy" id="485602"/>
    <lineage>
        <taxon>Bacteria</taxon>
        <taxon>Bacillati</taxon>
        <taxon>Actinomycetota</taxon>
        <taxon>Actinomycetes</taxon>
        <taxon>Pseudonocardiales</taxon>
        <taxon>Pseudonocardiaceae</taxon>
    </lineage>
</organism>
<evidence type="ECO:0000256" key="1">
    <source>
        <dbReference type="ARBA" id="ARBA00004651"/>
    </source>
</evidence>
<dbReference type="Pfam" id="PF02687">
    <property type="entry name" value="FtsX"/>
    <property type="match status" value="2"/>
</dbReference>
<dbReference type="GO" id="GO:0005886">
    <property type="term" value="C:plasma membrane"/>
    <property type="evidence" value="ECO:0007669"/>
    <property type="project" value="UniProtKB-SubCell"/>
</dbReference>
<dbReference type="PANTHER" id="PTHR30287">
    <property type="entry name" value="MEMBRANE COMPONENT OF PREDICTED ABC SUPERFAMILY METABOLITE UPTAKE TRANSPORTER"/>
    <property type="match status" value="1"/>
</dbReference>
<feature type="domain" description="ABC3 transporter permease C-terminal" evidence="7">
    <location>
        <begin position="603"/>
        <end position="717"/>
    </location>
</feature>
<comment type="caution">
    <text evidence="8">The sequence shown here is derived from an EMBL/GenBank/DDBJ whole genome shotgun (WGS) entry which is preliminary data.</text>
</comment>
<feature type="transmembrane region" description="Helical" evidence="6">
    <location>
        <begin position="688"/>
        <end position="710"/>
    </location>
</feature>
<reference evidence="8 9" key="1">
    <citation type="submission" date="2016-12" db="EMBL/GenBank/DDBJ databases">
        <title>The draft genome sequence of Actinophytocola xinjiangensis.</title>
        <authorList>
            <person name="Wang W."/>
            <person name="Yuan L."/>
        </authorList>
    </citation>
    <scope>NUCLEOTIDE SEQUENCE [LARGE SCALE GENOMIC DNA]</scope>
    <source>
        <strain evidence="8 9">CGMCC 4.4663</strain>
    </source>
</reference>
<evidence type="ECO:0000256" key="6">
    <source>
        <dbReference type="SAM" id="Phobius"/>
    </source>
</evidence>
<keyword evidence="5 6" id="KW-0472">Membrane</keyword>
<evidence type="ECO:0000256" key="3">
    <source>
        <dbReference type="ARBA" id="ARBA00022692"/>
    </source>
</evidence>
<evidence type="ECO:0000256" key="2">
    <source>
        <dbReference type="ARBA" id="ARBA00022475"/>
    </source>
</evidence>
<feature type="transmembrane region" description="Helical" evidence="6">
    <location>
        <begin position="20"/>
        <end position="41"/>
    </location>
</feature>
<dbReference type="EMBL" id="MSIF01000023">
    <property type="protein sequence ID" value="OLF06102.1"/>
    <property type="molecule type" value="Genomic_DNA"/>
</dbReference>
<feature type="domain" description="ABC3 transporter permease C-terminal" evidence="7">
    <location>
        <begin position="193"/>
        <end position="310"/>
    </location>
</feature>
<comment type="subcellular location">
    <subcellularLocation>
        <location evidence="1">Cell membrane</location>
        <topology evidence="1">Multi-pass membrane protein</topology>
    </subcellularLocation>
</comment>
<keyword evidence="3 6" id="KW-0812">Transmembrane</keyword>
<dbReference type="RefSeq" id="WP_075136910.1">
    <property type="nucleotide sequence ID" value="NZ_MSIF01000023.1"/>
</dbReference>
<evidence type="ECO:0000259" key="7">
    <source>
        <dbReference type="Pfam" id="PF02687"/>
    </source>
</evidence>
<feature type="transmembrane region" description="Helical" evidence="6">
    <location>
        <begin position="350"/>
        <end position="380"/>
    </location>
</feature>
<feature type="transmembrane region" description="Helical" evidence="6">
    <location>
        <begin position="651"/>
        <end position="676"/>
    </location>
</feature>
<dbReference type="AlphaFoldDB" id="A0A7Z0WGL1"/>
<dbReference type="InterPro" id="IPR038766">
    <property type="entry name" value="Membrane_comp_ABC_pdt"/>
</dbReference>
<gene>
    <name evidence="8" type="ORF">BLA60_32680</name>
</gene>
<feature type="transmembrane region" description="Helical" evidence="6">
    <location>
        <begin position="232"/>
        <end position="258"/>
    </location>
</feature>
<keyword evidence="4 6" id="KW-1133">Transmembrane helix</keyword>
<feature type="transmembrane region" description="Helical" evidence="6">
    <location>
        <begin position="184"/>
        <end position="211"/>
    </location>
</feature>
<evidence type="ECO:0000313" key="9">
    <source>
        <dbReference type="Proteomes" id="UP000185696"/>
    </source>
</evidence>
<dbReference type="InterPro" id="IPR003838">
    <property type="entry name" value="ABC3_permease_C"/>
</dbReference>
<feature type="transmembrane region" description="Helical" evidence="6">
    <location>
        <begin position="401"/>
        <end position="423"/>
    </location>
</feature>
<evidence type="ECO:0000256" key="5">
    <source>
        <dbReference type="ARBA" id="ARBA00023136"/>
    </source>
</evidence>
<protein>
    <submittedName>
        <fullName evidence="8">Permease</fullName>
    </submittedName>
</protein>
<feature type="transmembrane region" description="Helical" evidence="6">
    <location>
        <begin position="324"/>
        <end position="344"/>
    </location>
</feature>
<feature type="transmembrane region" description="Helical" evidence="6">
    <location>
        <begin position="278"/>
        <end position="303"/>
    </location>
</feature>
<dbReference type="Proteomes" id="UP000185696">
    <property type="component" value="Unassembled WGS sequence"/>
</dbReference>
<dbReference type="OrthoDB" id="4871813at2"/>
<evidence type="ECO:0000256" key="4">
    <source>
        <dbReference type="ARBA" id="ARBA00022989"/>
    </source>
</evidence>
<feature type="transmembrane region" description="Helical" evidence="6">
    <location>
        <begin position="601"/>
        <end position="624"/>
    </location>
</feature>
<sequence>MNPVALALRVLRADRRTQVATLLTAAGVAVATALVLLLASLPTATETRAERALWQDPSADMYSADGGQVSWRATTDEIDGQPITRVDVAPLVDVADVDLPPGVDRLPGPGEMLRSPALAELADNRPATELADRVAATPVGLLGDEALRFPEQLVVLVGHTPTTMPSYPANLTALTGGDAQADPLLSLLSGVGLVVLLVPSLVLVASASRLIAARRERRLAALRLAGATPAQVTGMVAAETGLAAVAGAVLGVAISPLLHRLATLVPWSGGTWYPGDFALGPLTVALIAVLLVALVVAASVAGLRRVVRTPLMAAGGHTRRPLSVWRLLIVPVAVALFFLALTYAGESSTILPVLAALAVLMWSPTVVGPWLTSALGGVFVRVWRRPSALLAGRRLRDDPKAAYRASAGVVLATFAGSMALTVMPNLENEAGYYSQFRDDVTYLNTTEDRAPQIVAAVNDRLAPLNTQVSRVDEGQLADGSVATIATCQDAKRVFDGLESLPCQDTPAIYTGGPTVELAEGQLPPDAPVVPLDTSLTLIDPALWPESTPRLAVSVAVPATESTRTAIRTALLAGSDGEQVISREMDRSDENTQLSDLRRVTIIGLVTASLLAGVSAAIATAGSVMDRRRTFGALMAAGTPVRTLARALRAEAALPALVATIGAGTLGTIVGVGLFGLVSSAPVVLSPWLAAPIALGALVALIAASVCSPALRRVRAEPLAEE</sequence>
<keyword evidence="9" id="KW-1185">Reference proteome</keyword>
<name>A0A7Z0WGL1_9PSEU</name>